<dbReference type="EMBL" id="LT553932">
    <property type="protein sequence ID" value="SAM02615.1"/>
    <property type="molecule type" value="Genomic_DNA"/>
</dbReference>
<dbReference type="InterPro" id="IPR001283">
    <property type="entry name" value="CRISP-related"/>
</dbReference>
<name>A0A168PM11_ABSGL</name>
<dbReference type="OrthoDB" id="337038at2759"/>
<feature type="signal peptide" evidence="1">
    <location>
        <begin position="1"/>
        <end position="22"/>
    </location>
</feature>
<dbReference type="Pfam" id="PF00188">
    <property type="entry name" value="CAP"/>
    <property type="match status" value="1"/>
</dbReference>
<dbReference type="STRING" id="4829.A0A168PM11"/>
<keyword evidence="4" id="KW-1185">Reference proteome</keyword>
<feature type="chain" id="PRO_5007899634" description="SCP domain-containing protein" evidence="1">
    <location>
        <begin position="23"/>
        <end position="166"/>
    </location>
</feature>
<sequence length="166" mass="18338">MMNRLLLVAVVVMALLAQLSVAISQKNINAILKKHNQYRAKHGAPALKWDKTVAQYAQKWTNRCVFQHSGSSSYGENLAMGYGSWNQVVAGWYGEVKDYDYSNPGFSGSTGHFTQVVWKGTTKIGCGFSNCGGKKIYSCNYKKPGNYLGEFPKNVLPPKKSSKKSS</sequence>
<dbReference type="GO" id="GO:0005576">
    <property type="term" value="C:extracellular region"/>
    <property type="evidence" value="ECO:0007669"/>
    <property type="project" value="InterPro"/>
</dbReference>
<evidence type="ECO:0000259" key="2">
    <source>
        <dbReference type="SMART" id="SM00198"/>
    </source>
</evidence>
<proteinExistence type="predicted"/>
<dbReference type="PROSITE" id="PS01009">
    <property type="entry name" value="CRISP_1"/>
    <property type="match status" value="1"/>
</dbReference>
<dbReference type="PANTHER" id="PTHR10334">
    <property type="entry name" value="CYSTEINE-RICH SECRETORY PROTEIN-RELATED"/>
    <property type="match status" value="1"/>
</dbReference>
<evidence type="ECO:0000256" key="1">
    <source>
        <dbReference type="SAM" id="SignalP"/>
    </source>
</evidence>
<evidence type="ECO:0000313" key="3">
    <source>
        <dbReference type="EMBL" id="SAM02615.1"/>
    </source>
</evidence>
<gene>
    <name evidence="3" type="primary">ABSGL_08418.1 scaffold 10128</name>
</gene>
<dbReference type="InterPro" id="IPR014044">
    <property type="entry name" value="CAP_dom"/>
</dbReference>
<keyword evidence="1" id="KW-0732">Signal</keyword>
<dbReference type="Gene3D" id="3.40.33.10">
    <property type="entry name" value="CAP"/>
    <property type="match status" value="1"/>
</dbReference>
<dbReference type="AlphaFoldDB" id="A0A168PM11"/>
<feature type="domain" description="SCP" evidence="2">
    <location>
        <begin position="26"/>
        <end position="149"/>
    </location>
</feature>
<dbReference type="InterPro" id="IPR035940">
    <property type="entry name" value="CAP_sf"/>
</dbReference>
<evidence type="ECO:0000313" key="4">
    <source>
        <dbReference type="Proteomes" id="UP000078561"/>
    </source>
</evidence>
<dbReference type="Proteomes" id="UP000078561">
    <property type="component" value="Unassembled WGS sequence"/>
</dbReference>
<dbReference type="PRINTS" id="PR00837">
    <property type="entry name" value="V5TPXLIKE"/>
</dbReference>
<dbReference type="SMART" id="SM00198">
    <property type="entry name" value="SCP"/>
    <property type="match status" value="1"/>
</dbReference>
<reference evidence="3" key="1">
    <citation type="submission" date="2016-04" db="EMBL/GenBank/DDBJ databases">
        <authorList>
            <person name="Evans L.H."/>
            <person name="Alamgir A."/>
            <person name="Owens N."/>
            <person name="Weber N.D."/>
            <person name="Virtaneva K."/>
            <person name="Barbian K."/>
            <person name="Babar A."/>
            <person name="Rosenke K."/>
        </authorList>
    </citation>
    <scope>NUCLEOTIDE SEQUENCE [LARGE SCALE GENOMIC DNA]</scope>
    <source>
        <strain evidence="3">CBS 101.48</strain>
    </source>
</reference>
<dbReference type="SUPFAM" id="SSF55797">
    <property type="entry name" value="PR-1-like"/>
    <property type="match status" value="1"/>
</dbReference>
<dbReference type="OMA" id="FAKRGNT"/>
<protein>
    <recommendedName>
        <fullName evidence="2">SCP domain-containing protein</fullName>
    </recommendedName>
</protein>
<dbReference type="InParanoid" id="A0A168PM11"/>
<dbReference type="FunFam" id="3.40.33.10:FF:000010">
    <property type="entry name" value="Predicted protein"/>
    <property type="match status" value="1"/>
</dbReference>
<organism evidence="3">
    <name type="scientific">Absidia glauca</name>
    <name type="common">Pin mould</name>
    <dbReference type="NCBI Taxonomy" id="4829"/>
    <lineage>
        <taxon>Eukaryota</taxon>
        <taxon>Fungi</taxon>
        <taxon>Fungi incertae sedis</taxon>
        <taxon>Mucoromycota</taxon>
        <taxon>Mucoromycotina</taxon>
        <taxon>Mucoromycetes</taxon>
        <taxon>Mucorales</taxon>
        <taxon>Cunninghamellaceae</taxon>
        <taxon>Absidia</taxon>
    </lineage>
</organism>
<accession>A0A168PM11</accession>
<dbReference type="InterPro" id="IPR018244">
    <property type="entry name" value="Allrgn_V5/Tpx1_CS"/>
</dbReference>